<feature type="domain" description="Peptidoglycan binding" evidence="2">
    <location>
        <begin position="83"/>
        <end position="152"/>
    </location>
</feature>
<name>A0A382XFD5_9ZZZZ</name>
<dbReference type="EMBL" id="UINC01167026">
    <property type="protein sequence ID" value="SVD69295.1"/>
    <property type="molecule type" value="Genomic_DNA"/>
</dbReference>
<dbReference type="InterPro" id="IPR018537">
    <property type="entry name" value="Peptidoglycan-bd_3"/>
</dbReference>
<protein>
    <submittedName>
        <fullName evidence="3">Uncharacterized protein</fullName>
    </submittedName>
</protein>
<reference evidence="3" key="1">
    <citation type="submission" date="2018-05" db="EMBL/GenBank/DDBJ databases">
        <authorList>
            <person name="Lanie J.A."/>
            <person name="Ng W.-L."/>
            <person name="Kazmierczak K.M."/>
            <person name="Andrzejewski T.M."/>
            <person name="Davidsen T.M."/>
            <person name="Wayne K.J."/>
            <person name="Tettelin H."/>
            <person name="Glass J.I."/>
            <person name="Rusch D."/>
            <person name="Podicherti R."/>
            <person name="Tsui H.-C.T."/>
            <person name="Winkler M.E."/>
        </authorList>
    </citation>
    <scope>NUCLEOTIDE SEQUENCE</scope>
</reference>
<evidence type="ECO:0000259" key="2">
    <source>
        <dbReference type="Pfam" id="PF09374"/>
    </source>
</evidence>
<feature type="non-terminal residue" evidence="3">
    <location>
        <position position="1"/>
    </location>
</feature>
<dbReference type="InterPro" id="IPR023346">
    <property type="entry name" value="Lysozyme-like_dom_sf"/>
</dbReference>
<organism evidence="3">
    <name type="scientific">marine metagenome</name>
    <dbReference type="NCBI Taxonomy" id="408172"/>
    <lineage>
        <taxon>unclassified sequences</taxon>
        <taxon>metagenomes</taxon>
        <taxon>ecological metagenomes</taxon>
    </lineage>
</organism>
<dbReference type="Pfam" id="PF09374">
    <property type="entry name" value="PG_binding_3"/>
    <property type="match status" value="1"/>
</dbReference>
<feature type="domain" description="TtsA-like Glycoside hydrolase family 108" evidence="1">
    <location>
        <begin position="5"/>
        <end position="80"/>
    </location>
</feature>
<dbReference type="CDD" id="cd13926">
    <property type="entry name" value="N-acetylmuramidase_GH108"/>
    <property type="match status" value="1"/>
</dbReference>
<evidence type="ECO:0000313" key="3">
    <source>
        <dbReference type="EMBL" id="SVD69295.1"/>
    </source>
</evidence>
<dbReference type="InterPro" id="IPR008565">
    <property type="entry name" value="TtsA-like_GH18_dom"/>
</dbReference>
<accession>A0A382XFD5</accession>
<dbReference type="SUPFAM" id="SSF53955">
    <property type="entry name" value="Lysozyme-like"/>
    <property type="match status" value="1"/>
</dbReference>
<proteinExistence type="predicted"/>
<dbReference type="Pfam" id="PF05838">
    <property type="entry name" value="Glyco_hydro_108"/>
    <property type="match status" value="1"/>
</dbReference>
<sequence length="155" mass="17653">DEIIEVVLEHEGGYVNDPKDPGGETNFGIAKRSHPDVDIKNLTKEGAKEIYKEVYWDKNKVESLPEELWHIYFDMCVNQGKSRAVKIIQRAVNGKGGSLTVDGGMGPMTIAAIGKSRVELDRVRAYRVKYYADLVTKKPDLERFYFGWFKRALEV</sequence>
<gene>
    <name evidence="3" type="ORF">METZ01_LOCUS422149</name>
</gene>
<dbReference type="Gene3D" id="1.20.141.10">
    <property type="entry name" value="Chitosanase, subunit A, domain 1"/>
    <property type="match status" value="1"/>
</dbReference>
<dbReference type="AlphaFoldDB" id="A0A382XFD5"/>
<evidence type="ECO:0000259" key="1">
    <source>
        <dbReference type="Pfam" id="PF05838"/>
    </source>
</evidence>